<evidence type="ECO:0000313" key="2">
    <source>
        <dbReference type="EMBL" id="OCB92179.1"/>
    </source>
</evidence>
<sequence>MTQSLKVGVLLCSGVVQFLDIAAVDLLAMLSSAYLRLCDFPENVVALGHEVKLHYIADAVKGEAPTESLTTAGARVRITDTLDSVGTLDILVIPGPAPTYVPSPQTIAFIQKQTATAKAVLVICTGVLPAAFSGILANKRATGPLELLPTLREKMPNVEWIAKRWTTDDDDKKKIWTSGGVTNGIDMVAAYLKENFDPQLVKLVCAVADVGDRGQEYPEWQLNLKLV</sequence>
<gene>
    <name evidence="2" type="ORF">A7U60_g441</name>
</gene>
<evidence type="ECO:0000259" key="1">
    <source>
        <dbReference type="Pfam" id="PF01965"/>
    </source>
</evidence>
<feature type="domain" description="DJ-1/PfpI" evidence="1">
    <location>
        <begin position="66"/>
        <end position="193"/>
    </location>
</feature>
<dbReference type="PANTHER" id="PTHR43130:SF7">
    <property type="entry name" value="DJ-1_PFPI DOMAIN-CONTAINING PROTEIN"/>
    <property type="match status" value="1"/>
</dbReference>
<dbReference type="Pfam" id="PF01965">
    <property type="entry name" value="DJ-1_PfpI"/>
    <property type="match status" value="1"/>
</dbReference>
<proteinExistence type="predicted"/>
<dbReference type="AlphaFoldDB" id="A0A9Q5NFC8"/>
<name>A0A9Q5NFC8_SANBA</name>
<dbReference type="PANTHER" id="PTHR43130">
    <property type="entry name" value="ARAC-FAMILY TRANSCRIPTIONAL REGULATOR"/>
    <property type="match status" value="1"/>
</dbReference>
<organism evidence="2 3">
    <name type="scientific">Sanghuangporus baumii</name>
    <name type="common">Phellinus baumii</name>
    <dbReference type="NCBI Taxonomy" id="108892"/>
    <lineage>
        <taxon>Eukaryota</taxon>
        <taxon>Fungi</taxon>
        <taxon>Dikarya</taxon>
        <taxon>Basidiomycota</taxon>
        <taxon>Agaricomycotina</taxon>
        <taxon>Agaricomycetes</taxon>
        <taxon>Hymenochaetales</taxon>
        <taxon>Hymenochaetaceae</taxon>
        <taxon>Sanghuangporus</taxon>
    </lineage>
</organism>
<comment type="caution">
    <text evidence="2">The sequence shown here is derived from an EMBL/GenBank/DDBJ whole genome shotgun (WGS) entry which is preliminary data.</text>
</comment>
<dbReference type="OrthoDB" id="543156at2759"/>
<dbReference type="Gene3D" id="3.40.50.880">
    <property type="match status" value="1"/>
</dbReference>
<evidence type="ECO:0000313" key="3">
    <source>
        <dbReference type="Proteomes" id="UP000757232"/>
    </source>
</evidence>
<protein>
    <submittedName>
        <fullName evidence="2">Class I glutamine amidotransferase-like protein</fullName>
    </submittedName>
</protein>
<accession>A0A9Q5NFC8</accession>
<dbReference type="EMBL" id="LNZH02000022">
    <property type="protein sequence ID" value="OCB92179.1"/>
    <property type="molecule type" value="Genomic_DNA"/>
</dbReference>
<dbReference type="Proteomes" id="UP000757232">
    <property type="component" value="Unassembled WGS sequence"/>
</dbReference>
<dbReference type="InterPro" id="IPR002818">
    <property type="entry name" value="DJ-1/PfpI"/>
</dbReference>
<dbReference type="SUPFAM" id="SSF52317">
    <property type="entry name" value="Class I glutamine amidotransferase-like"/>
    <property type="match status" value="1"/>
</dbReference>
<dbReference type="InterPro" id="IPR029062">
    <property type="entry name" value="Class_I_gatase-like"/>
</dbReference>
<dbReference type="InterPro" id="IPR052158">
    <property type="entry name" value="INH-QAR"/>
</dbReference>
<keyword evidence="2" id="KW-0315">Glutamine amidotransferase</keyword>
<keyword evidence="3" id="KW-1185">Reference proteome</keyword>
<reference evidence="2" key="1">
    <citation type="submission" date="2016-06" db="EMBL/GenBank/DDBJ databases">
        <title>Draft Genome sequence of the fungus Inonotus baumii.</title>
        <authorList>
            <person name="Zhu H."/>
            <person name="Lin W."/>
        </authorList>
    </citation>
    <scope>NUCLEOTIDE SEQUENCE</scope>
    <source>
        <strain evidence="2">821</strain>
    </source>
</reference>